<accession>A0A803J788</accession>
<dbReference type="PROSITE" id="PS50878">
    <property type="entry name" value="RT_POL"/>
    <property type="match status" value="1"/>
</dbReference>
<dbReference type="GeneTree" id="ENSGT00940000163630"/>
<protein>
    <recommendedName>
        <fullName evidence="1">Reverse transcriptase domain-containing protein</fullName>
    </recommendedName>
</protein>
<dbReference type="PANTHER" id="PTHR31635:SF196">
    <property type="entry name" value="REVERSE TRANSCRIPTASE DOMAIN-CONTAINING PROTEIN-RELATED"/>
    <property type="match status" value="1"/>
</dbReference>
<feature type="domain" description="Reverse transcriptase" evidence="1">
    <location>
        <begin position="1"/>
        <end position="256"/>
    </location>
</feature>
<organism evidence="2">
    <name type="scientific">Xenopus tropicalis</name>
    <name type="common">Western clawed frog</name>
    <name type="synonym">Silurana tropicalis</name>
    <dbReference type="NCBI Taxonomy" id="8364"/>
    <lineage>
        <taxon>Eukaryota</taxon>
        <taxon>Metazoa</taxon>
        <taxon>Chordata</taxon>
        <taxon>Craniata</taxon>
        <taxon>Vertebrata</taxon>
        <taxon>Euteleostomi</taxon>
        <taxon>Amphibia</taxon>
        <taxon>Batrachia</taxon>
        <taxon>Anura</taxon>
        <taxon>Pipoidea</taxon>
        <taxon>Pipidae</taxon>
        <taxon>Xenopodinae</taxon>
        <taxon>Xenopus</taxon>
        <taxon>Silurana</taxon>
    </lineage>
</organism>
<dbReference type="CDD" id="cd01650">
    <property type="entry name" value="RT_nLTR_like"/>
    <property type="match status" value="1"/>
</dbReference>
<dbReference type="SUPFAM" id="SSF56672">
    <property type="entry name" value="DNA/RNA polymerases"/>
    <property type="match status" value="1"/>
</dbReference>
<evidence type="ECO:0000313" key="2">
    <source>
        <dbReference type="Ensembl" id="ENSXETP00000103730"/>
    </source>
</evidence>
<name>A0A803J788_XENTR</name>
<dbReference type="InParanoid" id="A0A803J788"/>
<dbReference type="Ensembl" id="ENSXETT00000112858">
    <property type="protein sequence ID" value="ENSXETP00000103730"/>
    <property type="gene ID" value="ENSXETG00000044340"/>
</dbReference>
<sequence>MAEALIIPIPKPGKDILDCSSYRPLSLLNTDVKILAKILAKRLSLVIHKIIHPDQTGFMPGKSTALNIRRVYEIIQAHQVNAKDEALVSLDAAKAFDSVEWKFLWAVLEQIGSGTEFVQWVKLLYCSPKARIATSGWTSEPFLLSRGTRQGCPLSPLLYALAIEPLATKIRADNQIEGMRVAEYTEKIGLYADDMILFLKDTTRSLNQALTIIEEIGQYSGLRINTFYIKRDREHRPPLDHPLKIVNTFKYLGINITRDPGDYIQENMHPLIKYVRDKTKTWGNLPLTIAGRVNLVKMSLLPKILYIIMHSPIFLAQRLFQIITSQILTLIWKGTRPRLKLALLRNPTTAGGLALPHFHLYYISSQLTQISHWFHTQSQHSAKRMGFTGPIPTRDRIYHLLKGYSGCPTPRPTNTIMVQALRIWDKANKLVPHKTGVIEHYTPIWENRTLPECCTMQDTVLWKEKGIWCLGQVLDHNTIKSFEQLKQEYNLPNHYLFRYLQLRHALSTQYPAGYPTLEIQPYLTAIQAGYTKGMISKLYNTLLNPNTIVHTNRSRTAWQDNTGRIDQEEWEEALESPKYAFPYTRERTIQTYILHRAYLTPLTLKHFRQTTDTICPRCRSDNPHFYHLIWSCPILIDYWKQITQFIHDVMGSPVPLDPKVCLLAILEHLYPNTYKRTAITELLHIARKHITSKWLSTESPTLNGWRTLVNQALPYREITYKNRGHPDKYDKVWGPWLENPRTTTH</sequence>
<proteinExistence type="predicted"/>
<reference evidence="2" key="2">
    <citation type="submission" date="2021-03" db="UniProtKB">
        <authorList>
            <consortium name="Ensembl"/>
        </authorList>
    </citation>
    <scope>IDENTIFICATION</scope>
</reference>
<dbReference type="AlphaFoldDB" id="A0A803J788"/>
<dbReference type="InterPro" id="IPR043502">
    <property type="entry name" value="DNA/RNA_pol_sf"/>
</dbReference>
<evidence type="ECO:0000259" key="1">
    <source>
        <dbReference type="PROSITE" id="PS50878"/>
    </source>
</evidence>
<dbReference type="InterPro" id="IPR000477">
    <property type="entry name" value="RT_dom"/>
</dbReference>
<reference evidence="2" key="1">
    <citation type="journal article" date="2010" name="Science">
        <title>The genome of the Western clawed frog Xenopus tropicalis.</title>
        <authorList>
            <person name="Hellsten U."/>
            <person name="Harland R.M."/>
            <person name="Gilchrist M.J."/>
            <person name="Hendrix D."/>
            <person name="Jurka J."/>
            <person name="Kapitonov V."/>
            <person name="Ovcharenko I."/>
            <person name="Putnam N.H."/>
            <person name="Shu S."/>
            <person name="Taher L."/>
            <person name="Blitz I.L."/>
            <person name="Blumberg B."/>
            <person name="Dichmann D.S."/>
            <person name="Dubchak I."/>
            <person name="Amaya E."/>
            <person name="Detter J.C."/>
            <person name="Fletcher R."/>
            <person name="Gerhard D.S."/>
            <person name="Goodstein D."/>
            <person name="Graves T."/>
            <person name="Grigoriev I.V."/>
            <person name="Grimwood J."/>
            <person name="Kawashima T."/>
            <person name="Lindquist E."/>
            <person name="Lucas S.M."/>
            <person name="Mead P.E."/>
            <person name="Mitros T."/>
            <person name="Ogino H."/>
            <person name="Ohta Y."/>
            <person name="Poliakov A.V."/>
            <person name="Pollet N."/>
            <person name="Robert J."/>
            <person name="Salamov A."/>
            <person name="Sater A.K."/>
            <person name="Schmutz J."/>
            <person name="Terry A."/>
            <person name="Vize P.D."/>
            <person name="Warren W.C."/>
            <person name="Wells D."/>
            <person name="Wills A."/>
            <person name="Wilson R.K."/>
            <person name="Zimmerman L.B."/>
            <person name="Zorn A.M."/>
            <person name="Grainger R."/>
            <person name="Grammer T."/>
            <person name="Khokha M.K."/>
            <person name="Richardson P.M."/>
            <person name="Rokhsar D.S."/>
        </authorList>
    </citation>
    <scope>NUCLEOTIDE SEQUENCE [LARGE SCALE GENOMIC DNA]</scope>
    <source>
        <strain evidence="2">Nigerian</strain>
    </source>
</reference>
<dbReference type="PANTHER" id="PTHR31635">
    <property type="entry name" value="REVERSE TRANSCRIPTASE DOMAIN-CONTAINING PROTEIN-RELATED"/>
    <property type="match status" value="1"/>
</dbReference>
<dbReference type="Pfam" id="PF00078">
    <property type="entry name" value="RVT_1"/>
    <property type="match status" value="1"/>
</dbReference>